<sequence length="124" mass="14714">MILRPHFDPFTHRRSWQLDIVFTGIVAPLNGINQMSSTYLRHQTAEWTVARLEHFNIVVQNILVEWENLCSMHALCYHVISNSSKDNFMFNLTFTATLCIVYHDIIQSSYIFWEQITLLNYILY</sequence>
<gene>
    <name evidence="1" type="ORF">SCUD_LOCUS22711</name>
</gene>
<dbReference type="AlphaFoldDB" id="A0A183L5U4"/>
<evidence type="ECO:0000313" key="1">
    <source>
        <dbReference type="EMBL" id="VDP79907.1"/>
    </source>
</evidence>
<dbReference type="Proteomes" id="UP000279833">
    <property type="component" value="Unassembled WGS sequence"/>
</dbReference>
<evidence type="ECO:0000313" key="3">
    <source>
        <dbReference type="WBParaSite" id="SCUD_0002271401-mRNA-1"/>
    </source>
</evidence>
<dbReference type="EMBL" id="UZAK01050417">
    <property type="protein sequence ID" value="VDP79907.1"/>
    <property type="molecule type" value="Genomic_DNA"/>
</dbReference>
<accession>A0A183L5U4</accession>
<keyword evidence="2" id="KW-1185">Reference proteome</keyword>
<name>A0A183L5U4_9TREM</name>
<reference evidence="3" key="1">
    <citation type="submission" date="2016-06" db="UniProtKB">
        <authorList>
            <consortium name="WormBaseParasite"/>
        </authorList>
    </citation>
    <scope>IDENTIFICATION</scope>
</reference>
<protein>
    <submittedName>
        <fullName evidence="3">Ovule protein</fullName>
    </submittedName>
</protein>
<dbReference type="STRING" id="6186.A0A183L5U4"/>
<evidence type="ECO:0000313" key="2">
    <source>
        <dbReference type="Proteomes" id="UP000279833"/>
    </source>
</evidence>
<dbReference type="WBParaSite" id="SCUD_0002271401-mRNA-1">
    <property type="protein sequence ID" value="SCUD_0002271401-mRNA-1"/>
    <property type="gene ID" value="SCUD_0002271401"/>
</dbReference>
<organism evidence="3">
    <name type="scientific">Schistosoma curassoni</name>
    <dbReference type="NCBI Taxonomy" id="6186"/>
    <lineage>
        <taxon>Eukaryota</taxon>
        <taxon>Metazoa</taxon>
        <taxon>Spiralia</taxon>
        <taxon>Lophotrochozoa</taxon>
        <taxon>Platyhelminthes</taxon>
        <taxon>Trematoda</taxon>
        <taxon>Digenea</taxon>
        <taxon>Strigeidida</taxon>
        <taxon>Schistosomatoidea</taxon>
        <taxon>Schistosomatidae</taxon>
        <taxon>Schistosoma</taxon>
    </lineage>
</organism>
<proteinExistence type="predicted"/>
<reference evidence="1 2" key="2">
    <citation type="submission" date="2018-11" db="EMBL/GenBank/DDBJ databases">
        <authorList>
            <consortium name="Pathogen Informatics"/>
        </authorList>
    </citation>
    <scope>NUCLEOTIDE SEQUENCE [LARGE SCALE GENOMIC DNA]</scope>
    <source>
        <strain evidence="1">Dakar</strain>
        <strain evidence="2">Dakar, Senegal</strain>
    </source>
</reference>